<feature type="compositionally biased region" description="Polar residues" evidence="1">
    <location>
        <begin position="357"/>
        <end position="369"/>
    </location>
</feature>
<dbReference type="OrthoDB" id="5346713at2759"/>
<feature type="region of interest" description="Disordered" evidence="1">
    <location>
        <begin position="908"/>
        <end position="975"/>
    </location>
</feature>
<dbReference type="GO" id="GO:0005096">
    <property type="term" value="F:GTPase activator activity"/>
    <property type="evidence" value="ECO:0007669"/>
    <property type="project" value="InterPro"/>
</dbReference>
<protein>
    <submittedName>
        <fullName evidence="2">Uncharacterized protein</fullName>
    </submittedName>
</protein>
<dbReference type="VEuPathDB" id="FungiDB:AAP_02995"/>
<reference evidence="2 3" key="1">
    <citation type="journal article" date="2016" name="Genome Biol. Evol.">
        <title>Divergent and convergent evolution of fungal pathogenicity.</title>
        <authorList>
            <person name="Shang Y."/>
            <person name="Xiao G."/>
            <person name="Zheng P."/>
            <person name="Cen K."/>
            <person name="Zhan S."/>
            <person name="Wang C."/>
        </authorList>
    </citation>
    <scope>NUCLEOTIDE SEQUENCE [LARGE SCALE GENOMIC DNA]</scope>
    <source>
        <strain evidence="2 3">ARSEF 7405</strain>
    </source>
</reference>
<feature type="compositionally biased region" description="Basic and acidic residues" evidence="1">
    <location>
        <begin position="141"/>
        <end position="154"/>
    </location>
</feature>
<evidence type="ECO:0000313" key="2">
    <source>
        <dbReference type="EMBL" id="KZZ92340.1"/>
    </source>
</evidence>
<dbReference type="Pfam" id="PF20162">
    <property type="entry name" value="Etd1"/>
    <property type="match status" value="1"/>
</dbReference>
<feature type="compositionally biased region" description="Low complexity" evidence="1">
    <location>
        <begin position="129"/>
        <end position="140"/>
    </location>
</feature>
<dbReference type="Proteomes" id="UP000242877">
    <property type="component" value="Unassembled WGS sequence"/>
</dbReference>
<feature type="compositionally biased region" description="Polar residues" evidence="1">
    <location>
        <begin position="1164"/>
        <end position="1179"/>
    </location>
</feature>
<name>A0A166NTR8_9EURO</name>
<dbReference type="GO" id="GO:1902412">
    <property type="term" value="P:regulation of mitotic cytokinesis"/>
    <property type="evidence" value="ECO:0007669"/>
    <property type="project" value="InterPro"/>
</dbReference>
<feature type="compositionally biased region" description="Low complexity" evidence="1">
    <location>
        <begin position="26"/>
        <end position="42"/>
    </location>
</feature>
<feature type="region of interest" description="Disordered" evidence="1">
    <location>
        <begin position="86"/>
        <end position="173"/>
    </location>
</feature>
<dbReference type="EMBL" id="AZGZ01000011">
    <property type="protein sequence ID" value="KZZ92340.1"/>
    <property type="molecule type" value="Genomic_DNA"/>
</dbReference>
<feature type="compositionally biased region" description="Polar residues" evidence="1">
    <location>
        <begin position="874"/>
        <end position="887"/>
    </location>
</feature>
<feature type="region of interest" description="Disordered" evidence="1">
    <location>
        <begin position="26"/>
        <end position="55"/>
    </location>
</feature>
<feature type="compositionally biased region" description="Low complexity" evidence="1">
    <location>
        <begin position="1242"/>
        <end position="1251"/>
    </location>
</feature>
<keyword evidence="3" id="KW-1185">Reference proteome</keyword>
<feature type="region of interest" description="Disordered" evidence="1">
    <location>
        <begin position="231"/>
        <end position="250"/>
    </location>
</feature>
<feature type="region of interest" description="Disordered" evidence="1">
    <location>
        <begin position="858"/>
        <end position="887"/>
    </location>
</feature>
<comment type="caution">
    <text evidence="2">The sequence shown here is derived from an EMBL/GenBank/DDBJ whole genome shotgun (WGS) entry which is preliminary data.</text>
</comment>
<proteinExistence type="predicted"/>
<feature type="region of interest" description="Disordered" evidence="1">
    <location>
        <begin position="346"/>
        <end position="417"/>
    </location>
</feature>
<feature type="region of interest" description="Disordered" evidence="1">
    <location>
        <begin position="1164"/>
        <end position="1190"/>
    </location>
</feature>
<feature type="region of interest" description="Disordered" evidence="1">
    <location>
        <begin position="1232"/>
        <end position="1252"/>
    </location>
</feature>
<accession>A0A166NTR8</accession>
<feature type="compositionally biased region" description="Polar residues" evidence="1">
    <location>
        <begin position="908"/>
        <end position="921"/>
    </location>
</feature>
<feature type="compositionally biased region" description="Basic and acidic residues" evidence="1">
    <location>
        <begin position="1181"/>
        <end position="1190"/>
    </location>
</feature>
<dbReference type="InterPro" id="IPR045342">
    <property type="entry name" value="Etd1"/>
</dbReference>
<evidence type="ECO:0000313" key="3">
    <source>
        <dbReference type="Proteomes" id="UP000242877"/>
    </source>
</evidence>
<feature type="compositionally biased region" description="Basic and acidic residues" evidence="1">
    <location>
        <begin position="97"/>
        <end position="106"/>
    </location>
</feature>
<evidence type="ECO:0000256" key="1">
    <source>
        <dbReference type="SAM" id="MobiDB-lite"/>
    </source>
</evidence>
<sequence>MEHISTLCAAGTVGVAAAGFALVRQDQQQQQQQQKQQQQQQQPLTPVGTPSESSKRARLQRKFAKSRSRLFSPSAQSFIARSPLGRFLDMSPSPPQSEHHTLHDASHGATTLSRQEISTPKRRNKLRSPSRLFSRRSPSSESRRRASDDDHAVDVVDQTRQSNREVRSTAETQIKYCPTTGPAGCTTGFHEDVLSDARNVNDRGQAHRNEQREFSHSHRLPCRECDLQRGRQSEDGALSSPQSRQRSPKLQWIRRISTHFNYSSSASSPMVSINDENHVRANHDPNMSLNYTLSQDPFSDVNHNVFHLSSPPRQLKKTKRFQRHLPHSGQSPTDVIDTTHNVAVSGVNDNPEPVSSPHGSTSRRGQLNRQFRPKSLTFRRDAPEQVELVSPASPETHTTSLPPRPYSAGDFGMTTESHEREISSMEDAWQPYFSPVTENIWPPSPCRSTRKHFGPRATHLPLLSPDANALPMLVLASDVMSPASSDQWPPTPYNQTFLSPVQSVGDDVSSIQDGLHMEMFDTPPPESNQYPGSWKLSKARTLRRPTSFMVQDTDEINYEIPCDHADSANMTRPPMISHSLPLRRKCSFANPSTETPAVTEQFFNENAGQNEQGIRSTFPRATRLRRHPAQPNLRPDSGITWVATPPSSGNSSSVAMSQKRISMNSNLSSPTLTGTLSDRTWISEDDSDQWSSYGFKSSLRTFRLPRPSSRPRGPPLEHLFIQPLASALEGDSFDTTPQCTSSTYELERHFRESDEHPQLTQDDVFEVGADLFDDGFIKSGCHFDIQDDHVQDVPSPSRDPTYCESTVAMAPARSLVAPVVRFPVHHHRSASLDHEPRQKDSECSFFTEDWDDLEAGSSNFGNDYEIPRLRPSKSDSSTMPHGLTNRNLRVRPDSAILLQEHLSMKTRSSVFDWSEQQSDVNAQRDRENGQTVRPKTVHGKQVSLNQPRGSRESLRRNPSSSHLRSKSVPISKSPLITDGSNQSLMKFATWGLGTKGVSEDWDGDFDFEDDDLENIENDGDLCDIDAKALSPGATMRVPRAIMETQASVHGQFGQVQELTLLVEELKRLITQGNALRLCEGPSSDLWKEAKAIIHLANFEEEDDTIKKEEAAIAQTIAHGRQSPATDNHSVSPAVSFDSVEAAFASFNSSPVSWTRGTNPNIQVTSGVLPSLQSSSNLRPKTSGDKLSELEASRNANEKLPFDTQSLKALVSRANAVTRSLKEVIRKAEGVNVGPGTPHLSHKSSFGSGSPKSFDDKRVLRRLSQMFVKPLHENESALSVLSSSSVHHKASAPSMLVAELF</sequence>
<gene>
    <name evidence="2" type="ORF">AAP_02995</name>
</gene>
<organism evidence="2 3">
    <name type="scientific">Ascosphaera apis ARSEF 7405</name>
    <dbReference type="NCBI Taxonomy" id="392613"/>
    <lineage>
        <taxon>Eukaryota</taxon>
        <taxon>Fungi</taxon>
        <taxon>Dikarya</taxon>
        <taxon>Ascomycota</taxon>
        <taxon>Pezizomycotina</taxon>
        <taxon>Eurotiomycetes</taxon>
        <taxon>Eurotiomycetidae</taxon>
        <taxon>Onygenales</taxon>
        <taxon>Ascosphaeraceae</taxon>
        <taxon>Ascosphaera</taxon>
    </lineage>
</organism>
<feature type="compositionally biased region" description="Polar residues" evidence="1">
    <location>
        <begin position="108"/>
        <end position="118"/>
    </location>
</feature>